<feature type="non-terminal residue" evidence="4">
    <location>
        <position position="106"/>
    </location>
</feature>
<accession>A0A0S3T328</accession>
<proteinExistence type="predicted"/>
<feature type="compositionally biased region" description="Basic residues" evidence="2">
    <location>
        <begin position="28"/>
        <end position="40"/>
    </location>
</feature>
<keyword evidence="1" id="KW-0479">Metal-binding</keyword>
<dbReference type="EMBL" id="AP015043">
    <property type="protein sequence ID" value="BAT99235.1"/>
    <property type="molecule type" value="Genomic_DNA"/>
</dbReference>
<feature type="domain" description="CCHC-type" evidence="3">
    <location>
        <begin position="78"/>
        <end position="91"/>
    </location>
</feature>
<dbReference type="InterPro" id="IPR001878">
    <property type="entry name" value="Znf_CCHC"/>
</dbReference>
<dbReference type="Proteomes" id="UP000291084">
    <property type="component" value="Chromosome 10"/>
</dbReference>
<organism evidence="4 5">
    <name type="scientific">Vigna angularis var. angularis</name>
    <dbReference type="NCBI Taxonomy" id="157739"/>
    <lineage>
        <taxon>Eukaryota</taxon>
        <taxon>Viridiplantae</taxon>
        <taxon>Streptophyta</taxon>
        <taxon>Embryophyta</taxon>
        <taxon>Tracheophyta</taxon>
        <taxon>Spermatophyta</taxon>
        <taxon>Magnoliopsida</taxon>
        <taxon>eudicotyledons</taxon>
        <taxon>Gunneridae</taxon>
        <taxon>Pentapetalae</taxon>
        <taxon>rosids</taxon>
        <taxon>fabids</taxon>
        <taxon>Fabales</taxon>
        <taxon>Fabaceae</taxon>
        <taxon>Papilionoideae</taxon>
        <taxon>50 kb inversion clade</taxon>
        <taxon>NPAAA clade</taxon>
        <taxon>indigoferoid/millettioid clade</taxon>
        <taxon>Phaseoleae</taxon>
        <taxon>Vigna</taxon>
    </lineage>
</organism>
<evidence type="ECO:0000256" key="1">
    <source>
        <dbReference type="PROSITE-ProRule" id="PRU00047"/>
    </source>
</evidence>
<keyword evidence="1" id="KW-0863">Zinc-finger</keyword>
<reference evidence="4 5" key="1">
    <citation type="journal article" date="2015" name="Sci. Rep.">
        <title>The power of single molecule real-time sequencing technology in the de novo assembly of a eukaryotic genome.</title>
        <authorList>
            <person name="Sakai H."/>
            <person name="Naito K."/>
            <person name="Ogiso-Tanaka E."/>
            <person name="Takahashi Y."/>
            <person name="Iseki K."/>
            <person name="Muto C."/>
            <person name="Satou K."/>
            <person name="Teruya K."/>
            <person name="Shiroma A."/>
            <person name="Shimoji M."/>
            <person name="Hirano T."/>
            <person name="Itoh T."/>
            <person name="Kaga A."/>
            <person name="Tomooka N."/>
        </authorList>
    </citation>
    <scope>NUCLEOTIDE SEQUENCE [LARGE SCALE GENOMIC DNA]</scope>
    <source>
        <strain evidence="5">cv. Shumari</strain>
    </source>
</reference>
<dbReference type="Gene3D" id="4.10.60.10">
    <property type="entry name" value="Zinc finger, CCHC-type"/>
    <property type="match status" value="1"/>
</dbReference>
<dbReference type="InterPro" id="IPR036875">
    <property type="entry name" value="Znf_CCHC_sf"/>
</dbReference>
<dbReference type="AlphaFoldDB" id="A0A0S3T328"/>
<evidence type="ECO:0000259" key="3">
    <source>
        <dbReference type="PROSITE" id="PS50158"/>
    </source>
</evidence>
<feature type="region of interest" description="Disordered" evidence="2">
    <location>
        <begin position="1"/>
        <end position="65"/>
    </location>
</feature>
<dbReference type="GO" id="GO:0008270">
    <property type="term" value="F:zinc ion binding"/>
    <property type="evidence" value="ECO:0007669"/>
    <property type="project" value="UniProtKB-KW"/>
</dbReference>
<feature type="compositionally biased region" description="Basic and acidic residues" evidence="2">
    <location>
        <begin position="54"/>
        <end position="65"/>
    </location>
</feature>
<keyword evidence="1" id="KW-0862">Zinc</keyword>
<dbReference type="SUPFAM" id="SSF57756">
    <property type="entry name" value="Retrovirus zinc finger-like domains"/>
    <property type="match status" value="1"/>
</dbReference>
<dbReference type="Pfam" id="PF00098">
    <property type="entry name" value="zf-CCHC"/>
    <property type="match status" value="1"/>
</dbReference>
<keyword evidence="5" id="KW-1185">Reference proteome</keyword>
<dbReference type="PROSITE" id="PS50158">
    <property type="entry name" value="ZF_CCHC"/>
    <property type="match status" value="1"/>
</dbReference>
<protein>
    <recommendedName>
        <fullName evidence="3">CCHC-type domain-containing protein</fullName>
    </recommendedName>
</protein>
<gene>
    <name evidence="4" type="primary">Vigan.10G063600</name>
    <name evidence="4" type="ORF">VIGAN_10063600</name>
</gene>
<name>A0A0S3T328_PHAAN</name>
<evidence type="ECO:0000313" key="4">
    <source>
        <dbReference type="EMBL" id="BAT99235.1"/>
    </source>
</evidence>
<dbReference type="GO" id="GO:0003676">
    <property type="term" value="F:nucleic acid binding"/>
    <property type="evidence" value="ECO:0007669"/>
    <property type="project" value="InterPro"/>
</dbReference>
<evidence type="ECO:0000313" key="5">
    <source>
        <dbReference type="Proteomes" id="UP000291084"/>
    </source>
</evidence>
<sequence>MRMRERNSVQVNEQALKVHHVKNDEKKNVKKWKGKPRKEKWRKESSGADESDEKSDSVEKKNEFEKGWKKKDKRNIECFNCHKLGHFAYECFSGKGKLKKRFQGKE</sequence>
<evidence type="ECO:0000256" key="2">
    <source>
        <dbReference type="SAM" id="MobiDB-lite"/>
    </source>
</evidence>